<evidence type="ECO:0000313" key="3">
    <source>
        <dbReference type="Proteomes" id="UP001215231"/>
    </source>
</evidence>
<name>A0ABY7VFP0_9GAMM</name>
<gene>
    <name evidence="2" type="ORF">H3N35_27185</name>
</gene>
<keyword evidence="3" id="KW-1185">Reference proteome</keyword>
<organism evidence="2 3">
    <name type="scientific">Thalassomonas haliotis</name>
    <dbReference type="NCBI Taxonomy" id="485448"/>
    <lineage>
        <taxon>Bacteria</taxon>
        <taxon>Pseudomonadati</taxon>
        <taxon>Pseudomonadota</taxon>
        <taxon>Gammaproteobacteria</taxon>
        <taxon>Alteromonadales</taxon>
        <taxon>Colwelliaceae</taxon>
        <taxon>Thalassomonas</taxon>
    </lineage>
</organism>
<feature type="chain" id="PRO_5046015789" description="Lipoprotein" evidence="1">
    <location>
        <begin position="22"/>
        <end position="145"/>
    </location>
</feature>
<evidence type="ECO:0000313" key="2">
    <source>
        <dbReference type="EMBL" id="WDE11830.1"/>
    </source>
</evidence>
<proteinExistence type="predicted"/>
<dbReference type="EMBL" id="CP059693">
    <property type="protein sequence ID" value="WDE11830.1"/>
    <property type="molecule type" value="Genomic_DNA"/>
</dbReference>
<accession>A0ABY7VFP0</accession>
<dbReference type="Pfam" id="PF20101">
    <property type="entry name" value="DUF6491"/>
    <property type="match status" value="1"/>
</dbReference>
<dbReference type="Proteomes" id="UP001215231">
    <property type="component" value="Chromosome"/>
</dbReference>
<dbReference type="PROSITE" id="PS51257">
    <property type="entry name" value="PROKAR_LIPOPROTEIN"/>
    <property type="match status" value="1"/>
</dbReference>
<evidence type="ECO:0000256" key="1">
    <source>
        <dbReference type="SAM" id="SignalP"/>
    </source>
</evidence>
<evidence type="ECO:0008006" key="4">
    <source>
        <dbReference type="Google" id="ProtNLM"/>
    </source>
</evidence>
<dbReference type="InterPro" id="IPR045500">
    <property type="entry name" value="DUF6491"/>
</dbReference>
<reference evidence="2 3" key="1">
    <citation type="journal article" date="2022" name="Mar. Drugs">
        <title>Bioassay-Guided Fractionation Leads to the Detection of Cholic Acid Generated by the Rare Thalassomonas sp.</title>
        <authorList>
            <person name="Pheiffer F."/>
            <person name="Schneider Y.K."/>
            <person name="Hansen E.H."/>
            <person name="Andersen J.H."/>
            <person name="Isaksson J."/>
            <person name="Busche T."/>
            <person name="R C."/>
            <person name="Kalinowski J."/>
            <person name="Zyl L.V."/>
            <person name="Trindade M."/>
        </authorList>
    </citation>
    <scope>NUCLEOTIDE SEQUENCE [LARGE SCALE GENOMIC DNA]</scope>
    <source>
        <strain evidence="2 3">A5K-61T</strain>
    </source>
</reference>
<feature type="signal peptide" evidence="1">
    <location>
        <begin position="1"/>
        <end position="21"/>
    </location>
</feature>
<keyword evidence="1" id="KW-0732">Signal</keyword>
<protein>
    <recommendedName>
        <fullName evidence="4">Lipoprotein</fullName>
    </recommendedName>
</protein>
<dbReference type="RefSeq" id="WP_274052040.1">
    <property type="nucleotide sequence ID" value="NZ_CP059693.1"/>
</dbReference>
<sequence>MKKLIIFICLASLVSACSSTASISEPEKNAAYQDYITEQKLPSLDKVRTFKMRGWQFLSDNYLIVTASLKKQYLLELSGFCPDLGFASNIVIKQSNSSSLTTRFDSVSALKTPRIKCFIKAIHPVTKAQLKEITALGKSPDDDEK</sequence>